<comment type="caution">
    <text evidence="2">The sequence shown here is derived from an EMBL/GenBank/DDBJ whole genome shotgun (WGS) entry which is preliminary data.</text>
</comment>
<evidence type="ECO:0000313" key="3">
    <source>
        <dbReference type="Proteomes" id="UP000265520"/>
    </source>
</evidence>
<evidence type="ECO:0000313" key="2">
    <source>
        <dbReference type="EMBL" id="MCI94374.1"/>
    </source>
</evidence>
<name>A0A392W115_9FABA</name>
<sequence>ALNCASGLRARTGPRSRHPWISGRQARRSVPSPQLEPPIASWVLSLSTSTTEPVVG</sequence>
<reference evidence="2 3" key="1">
    <citation type="journal article" date="2018" name="Front. Plant Sci.">
        <title>Red Clover (Trifolium pratense) and Zigzag Clover (T. medium) - A Picture of Genomic Similarities and Differences.</title>
        <authorList>
            <person name="Dluhosova J."/>
            <person name="Istvanek J."/>
            <person name="Nedelnik J."/>
            <person name="Repkova J."/>
        </authorList>
    </citation>
    <scope>NUCLEOTIDE SEQUENCE [LARGE SCALE GENOMIC DNA]</scope>
    <source>
        <strain evidence="3">cv. 10/8</strain>
        <tissue evidence="2">Leaf</tissue>
    </source>
</reference>
<feature type="non-terminal residue" evidence="2">
    <location>
        <position position="1"/>
    </location>
</feature>
<organism evidence="2 3">
    <name type="scientific">Trifolium medium</name>
    <dbReference type="NCBI Taxonomy" id="97028"/>
    <lineage>
        <taxon>Eukaryota</taxon>
        <taxon>Viridiplantae</taxon>
        <taxon>Streptophyta</taxon>
        <taxon>Embryophyta</taxon>
        <taxon>Tracheophyta</taxon>
        <taxon>Spermatophyta</taxon>
        <taxon>Magnoliopsida</taxon>
        <taxon>eudicotyledons</taxon>
        <taxon>Gunneridae</taxon>
        <taxon>Pentapetalae</taxon>
        <taxon>rosids</taxon>
        <taxon>fabids</taxon>
        <taxon>Fabales</taxon>
        <taxon>Fabaceae</taxon>
        <taxon>Papilionoideae</taxon>
        <taxon>50 kb inversion clade</taxon>
        <taxon>NPAAA clade</taxon>
        <taxon>Hologalegina</taxon>
        <taxon>IRL clade</taxon>
        <taxon>Trifolieae</taxon>
        <taxon>Trifolium</taxon>
    </lineage>
</organism>
<proteinExistence type="predicted"/>
<dbReference type="Proteomes" id="UP000265520">
    <property type="component" value="Unassembled WGS sequence"/>
</dbReference>
<feature type="region of interest" description="Disordered" evidence="1">
    <location>
        <begin position="1"/>
        <end position="34"/>
    </location>
</feature>
<keyword evidence="3" id="KW-1185">Reference proteome</keyword>
<accession>A0A392W115</accession>
<dbReference type="AlphaFoldDB" id="A0A392W115"/>
<evidence type="ECO:0000256" key="1">
    <source>
        <dbReference type="SAM" id="MobiDB-lite"/>
    </source>
</evidence>
<protein>
    <submittedName>
        <fullName evidence="2">Uncharacterized protein</fullName>
    </submittedName>
</protein>
<dbReference type="EMBL" id="LXQA011354534">
    <property type="protein sequence ID" value="MCI94374.1"/>
    <property type="molecule type" value="Genomic_DNA"/>
</dbReference>